<proteinExistence type="predicted"/>
<evidence type="ECO:0000313" key="2">
    <source>
        <dbReference type="EMBL" id="PVH62481.1"/>
    </source>
</evidence>
<feature type="region of interest" description="Disordered" evidence="1">
    <location>
        <begin position="236"/>
        <end position="267"/>
    </location>
</feature>
<name>A0A2T8KJZ3_9POAL</name>
<dbReference type="Gramene" id="PVH62481">
    <property type="protein sequence ID" value="PVH62481"/>
    <property type="gene ID" value="PAHAL_3G305100"/>
</dbReference>
<feature type="region of interest" description="Disordered" evidence="1">
    <location>
        <begin position="1"/>
        <end position="21"/>
    </location>
</feature>
<dbReference type="AlphaFoldDB" id="A0A2T8KJZ3"/>
<dbReference type="PANTHER" id="PTHR47069:SF11">
    <property type="entry name" value="OS04G0275550 PROTEIN"/>
    <property type="match status" value="1"/>
</dbReference>
<dbReference type="Proteomes" id="UP000243499">
    <property type="component" value="Chromosome 3"/>
</dbReference>
<feature type="compositionally biased region" description="Gly residues" evidence="1">
    <location>
        <begin position="103"/>
        <end position="113"/>
    </location>
</feature>
<feature type="compositionally biased region" description="Acidic residues" evidence="1">
    <location>
        <begin position="169"/>
        <end position="184"/>
    </location>
</feature>
<dbReference type="PANTHER" id="PTHR47069">
    <property type="match status" value="1"/>
</dbReference>
<organism evidence="2">
    <name type="scientific">Panicum hallii</name>
    <dbReference type="NCBI Taxonomy" id="206008"/>
    <lineage>
        <taxon>Eukaryota</taxon>
        <taxon>Viridiplantae</taxon>
        <taxon>Streptophyta</taxon>
        <taxon>Embryophyta</taxon>
        <taxon>Tracheophyta</taxon>
        <taxon>Spermatophyta</taxon>
        <taxon>Magnoliopsida</taxon>
        <taxon>Liliopsida</taxon>
        <taxon>Poales</taxon>
        <taxon>Poaceae</taxon>
        <taxon>PACMAD clade</taxon>
        <taxon>Panicoideae</taxon>
        <taxon>Panicodae</taxon>
        <taxon>Paniceae</taxon>
        <taxon>Panicinae</taxon>
        <taxon>Panicum</taxon>
        <taxon>Panicum sect. Panicum</taxon>
    </lineage>
</organism>
<feature type="compositionally biased region" description="Low complexity" evidence="1">
    <location>
        <begin position="152"/>
        <end position="164"/>
    </location>
</feature>
<reference evidence="2" key="1">
    <citation type="submission" date="2018-04" db="EMBL/GenBank/DDBJ databases">
        <title>WGS assembly of Panicum hallii.</title>
        <authorList>
            <person name="Lovell J."/>
            <person name="Jenkins J."/>
            <person name="Lowry D."/>
            <person name="Mamidi S."/>
            <person name="Sreedasyam A."/>
            <person name="Weng X."/>
            <person name="Barry K."/>
            <person name="Bonette J."/>
            <person name="Campitelli B."/>
            <person name="Daum C."/>
            <person name="Gordon S."/>
            <person name="Gould B."/>
            <person name="Lipzen A."/>
            <person name="Macqueen A."/>
            <person name="Palacio-Mejia J."/>
            <person name="Plott C."/>
            <person name="Shakirov E."/>
            <person name="Shu S."/>
            <person name="Yoshinaga Y."/>
            <person name="Zane M."/>
            <person name="Rokhsar D."/>
            <person name="Grimwood J."/>
            <person name="Schmutz J."/>
            <person name="Juenger T."/>
        </authorList>
    </citation>
    <scope>NUCLEOTIDE SEQUENCE [LARGE SCALE GENOMIC DNA]</scope>
    <source>
        <strain evidence="2">FIL2</strain>
    </source>
</reference>
<evidence type="ECO:0000256" key="1">
    <source>
        <dbReference type="SAM" id="MobiDB-lite"/>
    </source>
</evidence>
<accession>A0A2T8KJZ3</accession>
<gene>
    <name evidence="2" type="ORF">PAHAL_3G305100</name>
</gene>
<protein>
    <submittedName>
        <fullName evidence="2">Uncharacterized protein</fullName>
    </submittedName>
</protein>
<sequence length="370" mass="39471">MDGFNGGNSRSGGYGGGGYPGGRYGAGRFGADCYGGDGTRDFFSSPEPFSPAHSLPPQQGGRLDLQRSSSTRLNFDGLDLNSGSARFPHLDAYQGYLEDGGNLEDGGSGGSGGRPPHPSRKGSGGGRLMARRRGGGRAGKCEGRRGGGGRSAAGRSRGAGSSRGKAVLVDDDGVDEDGGSEDVASDWKQLRYDPPSYLEHLQDIFEGVAVDGTTSYVPGQPEEHDAEEEDVPPCFEVPAEESPRSTSSNKRASSTSTSTTGASPSKKSKSAYFNMFRSMVKQNSEVSGTKLQMMKERQAEKKMKEQQESTQHEAVIQCTLEAGIEPGSPEYLALGYLCGSAIMTRLFLKCQTHEQRIAFIRRYMKAENLD</sequence>
<feature type="compositionally biased region" description="Low complexity" evidence="1">
    <location>
        <begin position="244"/>
        <end position="265"/>
    </location>
</feature>
<feature type="region of interest" description="Disordered" evidence="1">
    <location>
        <begin position="36"/>
        <end position="187"/>
    </location>
</feature>
<dbReference type="EMBL" id="CM008048">
    <property type="protein sequence ID" value="PVH62481.1"/>
    <property type="molecule type" value="Genomic_DNA"/>
</dbReference>
<feature type="region of interest" description="Disordered" evidence="1">
    <location>
        <begin position="212"/>
        <end position="231"/>
    </location>
</feature>